<keyword evidence="2" id="KW-1185">Reference proteome</keyword>
<evidence type="ECO:0008006" key="3">
    <source>
        <dbReference type="Google" id="ProtNLM"/>
    </source>
</evidence>
<evidence type="ECO:0000313" key="1">
    <source>
        <dbReference type="EnsemblMetazoa" id="AMAM014386-PA"/>
    </source>
</evidence>
<dbReference type="InterPro" id="IPR024705">
    <property type="entry name" value="Ssp411"/>
</dbReference>
<reference evidence="1" key="2">
    <citation type="submission" date="2020-05" db="UniProtKB">
        <authorList>
            <consortium name="EnsemblMetazoa"/>
        </authorList>
    </citation>
    <scope>IDENTIFICATION</scope>
    <source>
        <strain evidence="1">maculatus3</strain>
    </source>
</reference>
<organism evidence="1 2">
    <name type="scientific">Anopheles maculatus</name>
    <dbReference type="NCBI Taxonomy" id="74869"/>
    <lineage>
        <taxon>Eukaryota</taxon>
        <taxon>Metazoa</taxon>
        <taxon>Ecdysozoa</taxon>
        <taxon>Arthropoda</taxon>
        <taxon>Hexapoda</taxon>
        <taxon>Insecta</taxon>
        <taxon>Pterygota</taxon>
        <taxon>Neoptera</taxon>
        <taxon>Endopterygota</taxon>
        <taxon>Diptera</taxon>
        <taxon>Nematocera</taxon>
        <taxon>Culicoidea</taxon>
        <taxon>Culicidae</taxon>
        <taxon>Anophelinae</taxon>
        <taxon>Anopheles</taxon>
        <taxon>Anopheles maculatus group</taxon>
    </lineage>
</organism>
<sequence>AAHNLLLLSDYFEEERLKEKARTLFDYFAHTAHFGYVLPEMMSAALLEEQGRNTLIVVGPESPEATALVDAVREFYVPGMITVQLKIDQPAHIVRRRKSLDNFKMVKNMPTAYICHNKVCHLPVTEPERLTEEFQPRYTFDYQEYEN</sequence>
<reference evidence="2" key="1">
    <citation type="submission" date="2013-09" db="EMBL/GenBank/DDBJ databases">
        <title>The Genome Sequence of Anopheles maculatus species B.</title>
        <authorList>
            <consortium name="The Broad Institute Genomics Platform"/>
            <person name="Neafsey D.E."/>
            <person name="Besansky N."/>
            <person name="Howell P."/>
            <person name="Walton C."/>
            <person name="Young S.K."/>
            <person name="Zeng Q."/>
            <person name="Gargeya S."/>
            <person name="Fitzgerald M."/>
            <person name="Haas B."/>
            <person name="Abouelleil A."/>
            <person name="Allen A.W."/>
            <person name="Alvarado L."/>
            <person name="Arachchi H.M."/>
            <person name="Berlin A.M."/>
            <person name="Chapman S.B."/>
            <person name="Gainer-Dewar J."/>
            <person name="Goldberg J."/>
            <person name="Griggs A."/>
            <person name="Gujja S."/>
            <person name="Hansen M."/>
            <person name="Howarth C."/>
            <person name="Imamovic A."/>
            <person name="Ireland A."/>
            <person name="Larimer J."/>
            <person name="McCowan C."/>
            <person name="Murphy C."/>
            <person name="Pearson M."/>
            <person name="Poon T.W."/>
            <person name="Priest M."/>
            <person name="Roberts A."/>
            <person name="Saif S."/>
            <person name="Shea T."/>
            <person name="Sisk P."/>
            <person name="Sykes S."/>
            <person name="Wortman J."/>
            <person name="Nusbaum C."/>
            <person name="Birren B."/>
        </authorList>
    </citation>
    <scope>NUCLEOTIDE SEQUENCE [LARGE SCALE GENOMIC DNA]</scope>
    <source>
        <strain evidence="2">maculatus3</strain>
    </source>
</reference>
<dbReference type="Proteomes" id="UP000075901">
    <property type="component" value="Unassembled WGS sequence"/>
</dbReference>
<accession>A0A182SVP9</accession>
<dbReference type="EnsemblMetazoa" id="AMAM014386-RA">
    <property type="protein sequence ID" value="AMAM014386-PA"/>
    <property type="gene ID" value="AMAM014386"/>
</dbReference>
<dbReference type="PANTHER" id="PTHR42899">
    <property type="entry name" value="SPERMATOGENESIS-ASSOCIATED PROTEIN 20"/>
    <property type="match status" value="1"/>
</dbReference>
<dbReference type="AlphaFoldDB" id="A0A182SVP9"/>
<dbReference type="VEuPathDB" id="VectorBase:AMAM014386"/>
<protein>
    <recommendedName>
        <fullName evidence="3">Thioredoxin domain-containing protein</fullName>
    </recommendedName>
</protein>
<dbReference type="PANTHER" id="PTHR42899:SF1">
    <property type="entry name" value="SPERMATOGENESIS-ASSOCIATED PROTEIN 20"/>
    <property type="match status" value="1"/>
</dbReference>
<proteinExistence type="predicted"/>
<evidence type="ECO:0000313" key="2">
    <source>
        <dbReference type="Proteomes" id="UP000075901"/>
    </source>
</evidence>
<name>A0A182SVP9_9DIPT</name>